<dbReference type="PANTHER" id="PTHR33545">
    <property type="entry name" value="UPF0750 MEMBRANE PROTEIN YITT-RELATED"/>
    <property type="match status" value="1"/>
</dbReference>
<keyword evidence="4 6" id="KW-1133">Transmembrane helix</keyword>
<organism evidence="8 9">
    <name type="scientific">Aminicella lysinilytica</name>
    <dbReference type="NCBI Taxonomy" id="433323"/>
    <lineage>
        <taxon>Bacteria</taxon>
        <taxon>Bacillati</taxon>
        <taxon>Bacillota</taxon>
        <taxon>Clostridia</taxon>
        <taxon>Peptostreptococcales</taxon>
        <taxon>Anaerovoracaceae</taxon>
        <taxon>Aminicella</taxon>
    </lineage>
</organism>
<dbReference type="GO" id="GO:0005886">
    <property type="term" value="C:plasma membrane"/>
    <property type="evidence" value="ECO:0007669"/>
    <property type="project" value="UniProtKB-SubCell"/>
</dbReference>
<accession>A0A4R6Q7F2</accession>
<protein>
    <submittedName>
        <fullName evidence="8">Uncharacterized membrane-anchored protein YitT (DUF2179 family)</fullName>
    </submittedName>
</protein>
<keyword evidence="9" id="KW-1185">Reference proteome</keyword>
<dbReference type="PIRSF" id="PIRSF006483">
    <property type="entry name" value="Membrane_protein_YitT"/>
    <property type="match status" value="1"/>
</dbReference>
<evidence type="ECO:0000256" key="1">
    <source>
        <dbReference type="ARBA" id="ARBA00004651"/>
    </source>
</evidence>
<keyword evidence="3 6" id="KW-0812">Transmembrane</keyword>
<dbReference type="AlphaFoldDB" id="A0A4R6Q7F2"/>
<feature type="domain" description="DUF2179" evidence="7">
    <location>
        <begin position="229"/>
        <end position="282"/>
    </location>
</feature>
<dbReference type="OrthoDB" id="9779786at2"/>
<evidence type="ECO:0000313" key="9">
    <source>
        <dbReference type="Proteomes" id="UP000295500"/>
    </source>
</evidence>
<feature type="transmembrane region" description="Helical" evidence="6">
    <location>
        <begin position="14"/>
        <end position="36"/>
    </location>
</feature>
<evidence type="ECO:0000259" key="7">
    <source>
        <dbReference type="Pfam" id="PF10035"/>
    </source>
</evidence>
<dbReference type="Pfam" id="PF10035">
    <property type="entry name" value="DUF2179"/>
    <property type="match status" value="1"/>
</dbReference>
<dbReference type="InterPro" id="IPR015867">
    <property type="entry name" value="N-reg_PII/ATP_PRibTrfase_C"/>
</dbReference>
<evidence type="ECO:0000256" key="6">
    <source>
        <dbReference type="SAM" id="Phobius"/>
    </source>
</evidence>
<name>A0A4R6Q7F2_9FIRM</name>
<sequence>MFGSKTGTSAKDKFMQVFLLAVGVAFNAIGAGIFILPNNFLCGGATGYGRFIAHVANIPTSYAVAIVSVVLFLLGLICLGKKFAATIILGTFLYPACLYIIETVPGLQNLTQDKLLASVFSALFIGVGVGIVIRAGGSTGGSDVIAIVAHRKFGVSTAAVLNVVDIIALLLQCTFATVDDVLYGVFIIILYTMIMNQVLIMGSSDAHFIVVSEKWEEINAALHKDVLTGTTLLQGRTGYLGKDQQVIICTVRRRSVRKVKDTILGVDPVAFTTMVPASDVSGRGFSLDRYYGRNDYIDD</sequence>
<feature type="transmembrane region" description="Helical" evidence="6">
    <location>
        <begin position="181"/>
        <end position="200"/>
    </location>
</feature>
<keyword evidence="5 6" id="KW-0472">Membrane</keyword>
<feature type="transmembrane region" description="Helical" evidence="6">
    <location>
        <begin position="83"/>
        <end position="101"/>
    </location>
</feature>
<evidence type="ECO:0000256" key="4">
    <source>
        <dbReference type="ARBA" id="ARBA00022989"/>
    </source>
</evidence>
<dbReference type="Proteomes" id="UP000295500">
    <property type="component" value="Unassembled WGS sequence"/>
</dbReference>
<proteinExistence type="predicted"/>
<evidence type="ECO:0000256" key="5">
    <source>
        <dbReference type="ARBA" id="ARBA00023136"/>
    </source>
</evidence>
<comment type="caution">
    <text evidence="8">The sequence shown here is derived from an EMBL/GenBank/DDBJ whole genome shotgun (WGS) entry which is preliminary data.</text>
</comment>
<feature type="transmembrane region" description="Helical" evidence="6">
    <location>
        <begin position="153"/>
        <end position="175"/>
    </location>
</feature>
<dbReference type="InterPro" id="IPR051461">
    <property type="entry name" value="UPF0750_membrane"/>
</dbReference>
<reference evidence="8 9" key="1">
    <citation type="submission" date="2019-03" db="EMBL/GenBank/DDBJ databases">
        <title>Genomic Encyclopedia of Type Strains, Phase IV (KMG-IV): sequencing the most valuable type-strain genomes for metagenomic binning, comparative biology and taxonomic classification.</title>
        <authorList>
            <person name="Goeker M."/>
        </authorList>
    </citation>
    <scope>NUCLEOTIDE SEQUENCE [LARGE SCALE GENOMIC DNA]</scope>
    <source>
        <strain evidence="8 9">DSM 28287</strain>
    </source>
</reference>
<comment type="subcellular location">
    <subcellularLocation>
        <location evidence="1">Cell membrane</location>
        <topology evidence="1">Multi-pass membrane protein</topology>
    </subcellularLocation>
</comment>
<evidence type="ECO:0000256" key="2">
    <source>
        <dbReference type="ARBA" id="ARBA00022475"/>
    </source>
</evidence>
<evidence type="ECO:0000256" key="3">
    <source>
        <dbReference type="ARBA" id="ARBA00022692"/>
    </source>
</evidence>
<dbReference type="InterPro" id="IPR003740">
    <property type="entry name" value="YitT"/>
</dbReference>
<keyword evidence="2" id="KW-1003">Cell membrane</keyword>
<dbReference type="Pfam" id="PF02588">
    <property type="entry name" value="YitT_membrane"/>
    <property type="match status" value="1"/>
</dbReference>
<dbReference type="RefSeq" id="WP_133527965.1">
    <property type="nucleotide sequence ID" value="NZ_SNXO01000007.1"/>
</dbReference>
<evidence type="ECO:0000313" key="8">
    <source>
        <dbReference type="EMBL" id="TDP58454.1"/>
    </source>
</evidence>
<dbReference type="EMBL" id="SNXO01000007">
    <property type="protein sequence ID" value="TDP58454.1"/>
    <property type="molecule type" value="Genomic_DNA"/>
</dbReference>
<dbReference type="PANTHER" id="PTHR33545:SF5">
    <property type="entry name" value="UPF0750 MEMBRANE PROTEIN YITT"/>
    <property type="match status" value="1"/>
</dbReference>
<dbReference type="Gene3D" id="3.30.70.120">
    <property type="match status" value="1"/>
</dbReference>
<gene>
    <name evidence="8" type="ORF">EV211_10753</name>
</gene>
<feature type="transmembrane region" description="Helical" evidence="6">
    <location>
        <begin position="56"/>
        <end position="76"/>
    </location>
</feature>
<feature type="transmembrane region" description="Helical" evidence="6">
    <location>
        <begin position="115"/>
        <end position="133"/>
    </location>
</feature>
<dbReference type="InterPro" id="IPR019264">
    <property type="entry name" value="DUF2179"/>
</dbReference>